<evidence type="ECO:0000313" key="1">
    <source>
        <dbReference type="EMBL" id="ERJ94779.1"/>
    </source>
</evidence>
<protein>
    <submittedName>
        <fullName evidence="1">Uncharacterized protein</fullName>
    </submittedName>
</protein>
<evidence type="ECO:0000313" key="2">
    <source>
        <dbReference type="Proteomes" id="UP000016662"/>
    </source>
</evidence>
<dbReference type="AlphaFoldDB" id="U2LZ58"/>
<dbReference type="STRING" id="411473.RUMCAL_01948"/>
<dbReference type="EMBL" id="AWVF01000236">
    <property type="protein sequence ID" value="ERJ94779.1"/>
    <property type="molecule type" value="Genomic_DNA"/>
</dbReference>
<sequence>MHRNSAFDRLHRNSAGILYVWQGISGQYDGKFASRLRTKPSSVLYAAFP</sequence>
<organism evidence="1 2">
    <name type="scientific">Ruminococcus callidus ATCC 27760</name>
    <dbReference type="NCBI Taxonomy" id="411473"/>
    <lineage>
        <taxon>Bacteria</taxon>
        <taxon>Bacillati</taxon>
        <taxon>Bacillota</taxon>
        <taxon>Clostridia</taxon>
        <taxon>Eubacteriales</taxon>
        <taxon>Oscillospiraceae</taxon>
        <taxon>Ruminococcus</taxon>
    </lineage>
</organism>
<dbReference type="HOGENOM" id="CLU_212205_0_0_9"/>
<comment type="caution">
    <text evidence="1">The sequence shown here is derived from an EMBL/GenBank/DDBJ whole genome shotgun (WGS) entry which is preliminary data.</text>
</comment>
<proteinExistence type="predicted"/>
<name>U2LZ58_9FIRM</name>
<keyword evidence="2" id="KW-1185">Reference proteome</keyword>
<dbReference type="Proteomes" id="UP000016662">
    <property type="component" value="Unassembled WGS sequence"/>
</dbReference>
<gene>
    <name evidence="1" type="ORF">RUMCAL_01948</name>
</gene>
<reference evidence="1 2" key="1">
    <citation type="submission" date="2013-07" db="EMBL/GenBank/DDBJ databases">
        <authorList>
            <person name="Weinstock G."/>
            <person name="Sodergren E."/>
            <person name="Wylie T."/>
            <person name="Fulton L."/>
            <person name="Fulton R."/>
            <person name="Fronick C."/>
            <person name="O'Laughlin M."/>
            <person name="Godfrey J."/>
            <person name="Miner T."/>
            <person name="Herter B."/>
            <person name="Appelbaum E."/>
            <person name="Cordes M."/>
            <person name="Lek S."/>
            <person name="Wollam A."/>
            <person name="Pepin K.H."/>
            <person name="Palsikar V.B."/>
            <person name="Mitreva M."/>
            <person name="Wilson R.K."/>
        </authorList>
    </citation>
    <scope>NUCLEOTIDE SEQUENCE [LARGE SCALE GENOMIC DNA]</scope>
    <source>
        <strain evidence="1 2">ATCC 27760</strain>
    </source>
</reference>
<accession>U2LZ58</accession>